<dbReference type="EMBL" id="JBHTAS010000001">
    <property type="protein sequence ID" value="MFC7139062.1"/>
    <property type="molecule type" value="Genomic_DNA"/>
</dbReference>
<proteinExistence type="predicted"/>
<name>A0ABD5XVB6_9EURY</name>
<dbReference type="SUPFAM" id="SSF53218">
    <property type="entry name" value="Molybdenum cofactor biosynthesis proteins"/>
    <property type="match status" value="1"/>
</dbReference>
<dbReference type="PANTHER" id="PTHR10192:SF19">
    <property type="entry name" value="MOLYBDOPTERIN BIOSYNTHESIS PROTEIN MJ0666-RELATED"/>
    <property type="match status" value="1"/>
</dbReference>
<dbReference type="InterPro" id="IPR038987">
    <property type="entry name" value="MoeA-like"/>
</dbReference>
<evidence type="ECO:0000256" key="1">
    <source>
        <dbReference type="ARBA" id="ARBA00005046"/>
    </source>
</evidence>
<evidence type="ECO:0000313" key="5">
    <source>
        <dbReference type="Proteomes" id="UP001596432"/>
    </source>
</evidence>
<dbReference type="InterPro" id="IPR005111">
    <property type="entry name" value="MoeA_C_domain_IV"/>
</dbReference>
<dbReference type="Pfam" id="PF03454">
    <property type="entry name" value="MoeA_C"/>
    <property type="match status" value="1"/>
</dbReference>
<dbReference type="CDD" id="cd00887">
    <property type="entry name" value="MoeA"/>
    <property type="match status" value="1"/>
</dbReference>
<dbReference type="InterPro" id="IPR036425">
    <property type="entry name" value="MoaB/Mog-like_dom_sf"/>
</dbReference>
<evidence type="ECO:0000313" key="4">
    <source>
        <dbReference type="EMBL" id="MFC7139062.1"/>
    </source>
</evidence>
<dbReference type="GeneID" id="78819310"/>
<evidence type="ECO:0000256" key="2">
    <source>
        <dbReference type="ARBA" id="ARBA00023150"/>
    </source>
</evidence>
<comment type="caution">
    <text evidence="4">The sequence shown here is derived from an EMBL/GenBank/DDBJ whole genome shotgun (WGS) entry which is preliminary data.</text>
</comment>
<dbReference type="SUPFAM" id="SSF63882">
    <property type="entry name" value="MoeA N-terminal region -like"/>
    <property type="match status" value="1"/>
</dbReference>
<reference evidence="4 5" key="1">
    <citation type="journal article" date="2019" name="Int. J. Syst. Evol. Microbiol.">
        <title>The Global Catalogue of Microorganisms (GCM) 10K type strain sequencing project: providing services to taxonomists for standard genome sequencing and annotation.</title>
        <authorList>
            <consortium name="The Broad Institute Genomics Platform"/>
            <consortium name="The Broad Institute Genome Sequencing Center for Infectious Disease"/>
            <person name="Wu L."/>
            <person name="Ma J."/>
        </authorList>
    </citation>
    <scope>NUCLEOTIDE SEQUENCE [LARGE SCALE GENOMIC DNA]</scope>
    <source>
        <strain evidence="4 5">XZYJT29</strain>
    </source>
</reference>
<dbReference type="InterPro" id="IPR001453">
    <property type="entry name" value="MoaB/Mog_dom"/>
</dbReference>
<dbReference type="Proteomes" id="UP001596432">
    <property type="component" value="Unassembled WGS sequence"/>
</dbReference>
<evidence type="ECO:0000259" key="3">
    <source>
        <dbReference type="SMART" id="SM00852"/>
    </source>
</evidence>
<dbReference type="Gene3D" id="3.40.980.10">
    <property type="entry name" value="MoaB/Mog-like domain"/>
    <property type="match status" value="1"/>
</dbReference>
<dbReference type="Gene3D" id="3.90.105.10">
    <property type="entry name" value="Molybdopterin biosynthesis moea protein, domain 2"/>
    <property type="match status" value="1"/>
</dbReference>
<dbReference type="InterPro" id="IPR036135">
    <property type="entry name" value="MoeA_linker/N_sf"/>
</dbReference>
<dbReference type="SMART" id="SM00852">
    <property type="entry name" value="MoCF_biosynth"/>
    <property type="match status" value="1"/>
</dbReference>
<comment type="pathway">
    <text evidence="1">Cofactor biosynthesis; molybdopterin biosynthesis.</text>
</comment>
<sequence>MGHEGFAEVTRLAAAREELLSVVDPPEAAESVAVADAVGRTVAAPVDAGRDVPGFDRAAMDGYAVRAADTHDASGRSPVVLDAVGLGPTCNQNSGSSDDAVDGEVGPREAGYVHTGSPMPDGADAVVKVEETDTRGDRVEIAAAVPPGENVAPAGEDVESGERIFEAGRRLRPSDLGLLKAAGHRSVPVRPRPRVSVVPTGEELVDFDPGYGETTETNGLTVSRLVERWGGEATYRDVVGDDEDALREAIERDADHDVVVTTGGSSVGERDLIAGVVADLGEVLGHGVALKPGHPVGYGVVDGTPVLTLPGYPVSCLVTAVQLLRPAVARAGGFDPEPFPEFEATLDRKIAGEVGVRSFVRVRRTGEGTVEPVRGGAGALSSVAAADGWVVVPESLEGVAAGEPVVVQRWEPFV</sequence>
<gene>
    <name evidence="4" type="primary">glp</name>
    <name evidence="4" type="ORF">ACFQMA_04315</name>
</gene>
<dbReference type="Gene3D" id="2.170.190.11">
    <property type="entry name" value="Molybdopterin biosynthesis moea protein, domain 3"/>
    <property type="match status" value="1"/>
</dbReference>
<dbReference type="GO" id="GO:0006777">
    <property type="term" value="P:Mo-molybdopterin cofactor biosynthetic process"/>
    <property type="evidence" value="ECO:0007669"/>
    <property type="project" value="UniProtKB-KW"/>
</dbReference>
<keyword evidence="5" id="KW-1185">Reference proteome</keyword>
<dbReference type="Pfam" id="PF03453">
    <property type="entry name" value="MoeA_N"/>
    <property type="match status" value="1"/>
</dbReference>
<dbReference type="PANTHER" id="PTHR10192">
    <property type="entry name" value="MOLYBDOPTERIN BIOSYNTHESIS PROTEIN"/>
    <property type="match status" value="1"/>
</dbReference>
<organism evidence="4 5">
    <name type="scientific">Halosimplex aquaticum</name>
    <dbReference type="NCBI Taxonomy" id="3026162"/>
    <lineage>
        <taxon>Archaea</taxon>
        <taxon>Methanobacteriati</taxon>
        <taxon>Methanobacteriota</taxon>
        <taxon>Stenosarchaea group</taxon>
        <taxon>Halobacteria</taxon>
        <taxon>Halobacteriales</taxon>
        <taxon>Haloarculaceae</taxon>
        <taxon>Halosimplex</taxon>
    </lineage>
</organism>
<dbReference type="Pfam" id="PF00994">
    <property type="entry name" value="MoCF_biosynth"/>
    <property type="match status" value="1"/>
</dbReference>
<dbReference type="InterPro" id="IPR005110">
    <property type="entry name" value="MoeA_linker/N"/>
</dbReference>
<accession>A0ABD5XVB6</accession>
<keyword evidence="2" id="KW-0501">Molybdenum cofactor biosynthesis</keyword>
<dbReference type="Gene3D" id="2.40.340.10">
    <property type="entry name" value="MoeA, C-terminal, domain IV"/>
    <property type="match status" value="1"/>
</dbReference>
<dbReference type="InterPro" id="IPR036688">
    <property type="entry name" value="MoeA_C_domain_IV_sf"/>
</dbReference>
<dbReference type="RefSeq" id="WP_274324663.1">
    <property type="nucleotide sequence ID" value="NZ_CP118158.1"/>
</dbReference>
<dbReference type="NCBIfam" id="TIGR00177">
    <property type="entry name" value="molyb_syn"/>
    <property type="match status" value="1"/>
</dbReference>
<feature type="domain" description="MoaB/Mog" evidence="3">
    <location>
        <begin position="196"/>
        <end position="330"/>
    </location>
</feature>
<dbReference type="NCBIfam" id="NF045515">
    <property type="entry name" value="Glp_gephyrin"/>
    <property type="match status" value="1"/>
</dbReference>
<dbReference type="AlphaFoldDB" id="A0ABD5XVB6"/>
<protein>
    <submittedName>
        <fullName evidence="4">Gephyrin-like molybdotransferase Glp</fullName>
    </submittedName>
</protein>
<dbReference type="SUPFAM" id="SSF63867">
    <property type="entry name" value="MoeA C-terminal domain-like"/>
    <property type="match status" value="1"/>
</dbReference>